<dbReference type="AlphaFoldDB" id="A0A4R4WTL8"/>
<evidence type="ECO:0000256" key="5">
    <source>
        <dbReference type="ARBA" id="ARBA00022989"/>
    </source>
</evidence>
<evidence type="ECO:0000256" key="6">
    <source>
        <dbReference type="ARBA" id="ARBA00023136"/>
    </source>
</evidence>
<evidence type="ECO:0000259" key="8">
    <source>
        <dbReference type="PROSITE" id="PS50928"/>
    </source>
</evidence>
<sequence>MTSIAPVRVDAPVVPAGTVPASQPPKGRKGLVVTLLLIVVALFWISPLALLVVTAVRPLSDFIGNGPLSWPDAFTWSNFKDAWGIGNFATTYRNSALLALMKVPLGVLVSAMLGFALAKLRMKFRRTVMFSVFLGLTIPIYITIVPVFIMMRSAGATDSLFGLLGPYLAFGIPFEVLVLQSFFRQIPDEIFEAARVDGAGDWRIFFTIVLPLSTPALVTVAILDAVATWNEFLFALILLNSDANKTIPVGLLNFQGQFANNNTGLAAGILIAVVPILIAYIVLQRWIVGGLTAGATKG</sequence>
<keyword evidence="4 7" id="KW-0812">Transmembrane</keyword>
<evidence type="ECO:0000256" key="7">
    <source>
        <dbReference type="RuleBase" id="RU363032"/>
    </source>
</evidence>
<evidence type="ECO:0000313" key="9">
    <source>
        <dbReference type="EMBL" id="TDD20999.1"/>
    </source>
</evidence>
<dbReference type="Pfam" id="PF00528">
    <property type="entry name" value="BPD_transp_1"/>
    <property type="match status" value="1"/>
</dbReference>
<feature type="transmembrane region" description="Helical" evidence="7">
    <location>
        <begin position="204"/>
        <end position="223"/>
    </location>
</feature>
<keyword evidence="2 7" id="KW-0813">Transport</keyword>
<dbReference type="CDD" id="cd06261">
    <property type="entry name" value="TM_PBP2"/>
    <property type="match status" value="1"/>
</dbReference>
<dbReference type="RefSeq" id="WP_132322910.1">
    <property type="nucleotide sequence ID" value="NZ_SMKR01000096.1"/>
</dbReference>
<dbReference type="PANTHER" id="PTHR43744">
    <property type="entry name" value="ABC TRANSPORTER PERMEASE PROTEIN MG189-RELATED-RELATED"/>
    <property type="match status" value="1"/>
</dbReference>
<dbReference type="InterPro" id="IPR035906">
    <property type="entry name" value="MetI-like_sf"/>
</dbReference>
<feature type="transmembrane region" description="Helical" evidence="7">
    <location>
        <begin position="96"/>
        <end position="118"/>
    </location>
</feature>
<reference evidence="9 10" key="1">
    <citation type="submission" date="2019-02" db="EMBL/GenBank/DDBJ databases">
        <title>Draft genome sequences of novel Actinobacteria.</title>
        <authorList>
            <person name="Sahin N."/>
            <person name="Ay H."/>
            <person name="Saygin H."/>
        </authorList>
    </citation>
    <scope>NUCLEOTIDE SEQUENCE [LARGE SCALE GENOMIC DNA]</scope>
    <source>
        <strain evidence="9 10">16K104</strain>
    </source>
</reference>
<dbReference type="SUPFAM" id="SSF161098">
    <property type="entry name" value="MetI-like"/>
    <property type="match status" value="1"/>
</dbReference>
<feature type="domain" description="ABC transmembrane type-1" evidence="8">
    <location>
        <begin position="92"/>
        <end position="282"/>
    </location>
</feature>
<dbReference type="EMBL" id="SMKR01000096">
    <property type="protein sequence ID" value="TDD20999.1"/>
    <property type="molecule type" value="Genomic_DNA"/>
</dbReference>
<comment type="caution">
    <text evidence="9">The sequence shown here is derived from an EMBL/GenBank/DDBJ whole genome shotgun (WGS) entry which is preliminary data.</text>
</comment>
<dbReference type="Gene3D" id="1.10.3720.10">
    <property type="entry name" value="MetI-like"/>
    <property type="match status" value="1"/>
</dbReference>
<dbReference type="Proteomes" id="UP000295172">
    <property type="component" value="Unassembled WGS sequence"/>
</dbReference>
<dbReference type="GO" id="GO:0055085">
    <property type="term" value="P:transmembrane transport"/>
    <property type="evidence" value="ECO:0007669"/>
    <property type="project" value="InterPro"/>
</dbReference>
<evidence type="ECO:0000313" key="10">
    <source>
        <dbReference type="Proteomes" id="UP000295172"/>
    </source>
</evidence>
<dbReference type="OrthoDB" id="61122at2"/>
<organism evidence="9 10">
    <name type="scientific">Kribbella turkmenica</name>
    <dbReference type="NCBI Taxonomy" id="2530375"/>
    <lineage>
        <taxon>Bacteria</taxon>
        <taxon>Bacillati</taxon>
        <taxon>Actinomycetota</taxon>
        <taxon>Actinomycetes</taxon>
        <taxon>Propionibacteriales</taxon>
        <taxon>Kribbellaceae</taxon>
        <taxon>Kribbella</taxon>
    </lineage>
</organism>
<keyword evidence="5 7" id="KW-1133">Transmembrane helix</keyword>
<dbReference type="GO" id="GO:0005886">
    <property type="term" value="C:plasma membrane"/>
    <property type="evidence" value="ECO:0007669"/>
    <property type="project" value="UniProtKB-SubCell"/>
</dbReference>
<feature type="transmembrane region" description="Helical" evidence="7">
    <location>
        <begin position="31"/>
        <end position="56"/>
    </location>
</feature>
<proteinExistence type="inferred from homology"/>
<evidence type="ECO:0000256" key="2">
    <source>
        <dbReference type="ARBA" id="ARBA00022448"/>
    </source>
</evidence>
<dbReference type="PANTHER" id="PTHR43744:SF12">
    <property type="entry name" value="ABC TRANSPORTER PERMEASE PROTEIN MG189-RELATED"/>
    <property type="match status" value="1"/>
</dbReference>
<evidence type="ECO:0000256" key="4">
    <source>
        <dbReference type="ARBA" id="ARBA00022692"/>
    </source>
</evidence>
<evidence type="ECO:0000256" key="1">
    <source>
        <dbReference type="ARBA" id="ARBA00004651"/>
    </source>
</evidence>
<keyword evidence="10" id="KW-1185">Reference proteome</keyword>
<gene>
    <name evidence="9" type="ORF">E1218_21500</name>
</gene>
<dbReference type="PROSITE" id="PS50928">
    <property type="entry name" value="ABC_TM1"/>
    <property type="match status" value="1"/>
</dbReference>
<name>A0A4R4WTL8_9ACTN</name>
<feature type="transmembrane region" description="Helical" evidence="7">
    <location>
        <begin position="264"/>
        <end position="283"/>
    </location>
</feature>
<evidence type="ECO:0000256" key="3">
    <source>
        <dbReference type="ARBA" id="ARBA00022475"/>
    </source>
</evidence>
<keyword evidence="3" id="KW-1003">Cell membrane</keyword>
<accession>A0A4R4WTL8</accession>
<dbReference type="InterPro" id="IPR000515">
    <property type="entry name" value="MetI-like"/>
</dbReference>
<protein>
    <submittedName>
        <fullName evidence="9">Carbohydrate ABC transporter permease</fullName>
    </submittedName>
</protein>
<keyword evidence="6 7" id="KW-0472">Membrane</keyword>
<comment type="similarity">
    <text evidence="7">Belongs to the binding-protein-dependent transport system permease family.</text>
</comment>
<feature type="transmembrane region" description="Helical" evidence="7">
    <location>
        <begin position="163"/>
        <end position="183"/>
    </location>
</feature>
<comment type="subcellular location">
    <subcellularLocation>
        <location evidence="1 7">Cell membrane</location>
        <topology evidence="1 7">Multi-pass membrane protein</topology>
    </subcellularLocation>
</comment>
<feature type="transmembrane region" description="Helical" evidence="7">
    <location>
        <begin position="130"/>
        <end position="151"/>
    </location>
</feature>